<comment type="similarity">
    <text evidence="1 2">Belongs to the MON1/SAND family.</text>
</comment>
<dbReference type="GO" id="GO:0032510">
    <property type="term" value="P:endosome to lysosome transport via multivesicular body sorting pathway"/>
    <property type="evidence" value="ECO:0007669"/>
    <property type="project" value="TreeGrafter"/>
</dbReference>
<dbReference type="GO" id="GO:0035658">
    <property type="term" value="C:Mon1-Ccz1 complex"/>
    <property type="evidence" value="ECO:0007669"/>
    <property type="project" value="TreeGrafter"/>
</dbReference>
<dbReference type="PRINTS" id="PR01546">
    <property type="entry name" value="YEAST73DUF"/>
</dbReference>
<feature type="transmembrane region" description="Helical" evidence="3">
    <location>
        <begin position="24"/>
        <end position="51"/>
    </location>
</feature>
<dbReference type="PANTHER" id="PTHR13027:SF7">
    <property type="entry name" value="VACUOLAR FUSION PROTEIN MON1 HOMOLOG"/>
    <property type="match status" value="1"/>
</dbReference>
<dbReference type="Pfam" id="PF19038">
    <property type="entry name" value="Fuz_longin_3"/>
    <property type="match status" value="1"/>
</dbReference>
<evidence type="ECO:0000259" key="4">
    <source>
        <dbReference type="Pfam" id="PF19038"/>
    </source>
</evidence>
<keyword evidence="3" id="KW-0472">Membrane</keyword>
<comment type="caution">
    <text evidence="5">The sequence shown here is derived from an EMBL/GenBank/DDBJ whole genome shotgun (WGS) entry which is preliminary data.</text>
</comment>
<evidence type="ECO:0000256" key="2">
    <source>
        <dbReference type="RuleBase" id="RU367048"/>
    </source>
</evidence>
<keyword evidence="6" id="KW-1185">Reference proteome</keyword>
<name>A0A9P1N5A5_9PELO</name>
<evidence type="ECO:0000313" key="5">
    <source>
        <dbReference type="EMBL" id="CAI5448511.1"/>
    </source>
</evidence>
<gene>
    <name evidence="5" type="ORF">CAMP_LOCUS11148</name>
</gene>
<organism evidence="5 6">
    <name type="scientific">Caenorhabditis angaria</name>
    <dbReference type="NCBI Taxonomy" id="860376"/>
    <lineage>
        <taxon>Eukaryota</taxon>
        <taxon>Metazoa</taxon>
        <taxon>Ecdysozoa</taxon>
        <taxon>Nematoda</taxon>
        <taxon>Chromadorea</taxon>
        <taxon>Rhabditida</taxon>
        <taxon>Rhabditina</taxon>
        <taxon>Rhabditomorpha</taxon>
        <taxon>Rhabditoidea</taxon>
        <taxon>Rhabditidae</taxon>
        <taxon>Peloderinae</taxon>
        <taxon>Caenorhabditis</taxon>
    </lineage>
</organism>
<feature type="domain" description="FUZ/MON1/HPS1 third Longin" evidence="4">
    <location>
        <begin position="6"/>
        <end position="62"/>
    </location>
</feature>
<dbReference type="InterPro" id="IPR004353">
    <property type="entry name" value="Mon1"/>
</dbReference>
<proteinExistence type="inferred from homology"/>
<protein>
    <recommendedName>
        <fullName evidence="2">Vacuolar fusion protein MON1 homolog</fullName>
    </recommendedName>
</protein>
<dbReference type="GO" id="GO:0006623">
    <property type="term" value="P:protein targeting to vacuole"/>
    <property type="evidence" value="ECO:0007669"/>
    <property type="project" value="UniProtKB-UniRule"/>
</dbReference>
<evidence type="ECO:0000313" key="6">
    <source>
        <dbReference type="Proteomes" id="UP001152747"/>
    </source>
</evidence>
<comment type="function">
    <text evidence="2">Plays an important role in membrane trafficking through the secretory apparatus.</text>
</comment>
<dbReference type="AlphaFoldDB" id="A0A9P1N5A5"/>
<evidence type="ECO:0000256" key="1">
    <source>
        <dbReference type="ARBA" id="ARBA00008968"/>
    </source>
</evidence>
<dbReference type="PANTHER" id="PTHR13027">
    <property type="entry name" value="SAND PROTEIN-RELATED"/>
    <property type="match status" value="1"/>
</dbReference>
<dbReference type="Proteomes" id="UP001152747">
    <property type="component" value="Unassembled WGS sequence"/>
</dbReference>
<dbReference type="OrthoDB" id="272411at2759"/>
<sequence>MAAATSTKNAHLRTLFVRGTRHCLFVWITDMFSLHCIFGPFVTATLAFQIVEKLLKSLKNHEQRYFIINTTSF</sequence>
<dbReference type="InterPro" id="IPR043970">
    <property type="entry name" value="FUZ/MON1/HPS1_longin_3"/>
</dbReference>
<reference evidence="5" key="1">
    <citation type="submission" date="2022-11" db="EMBL/GenBank/DDBJ databases">
        <authorList>
            <person name="Kikuchi T."/>
        </authorList>
    </citation>
    <scope>NUCLEOTIDE SEQUENCE</scope>
    <source>
        <strain evidence="5">PS1010</strain>
    </source>
</reference>
<dbReference type="EMBL" id="CANHGI010000004">
    <property type="protein sequence ID" value="CAI5448511.1"/>
    <property type="molecule type" value="Genomic_DNA"/>
</dbReference>
<accession>A0A9P1N5A5</accession>
<keyword evidence="3" id="KW-1133">Transmembrane helix</keyword>
<evidence type="ECO:0000256" key="3">
    <source>
        <dbReference type="SAM" id="Phobius"/>
    </source>
</evidence>
<keyword evidence="3" id="KW-0812">Transmembrane</keyword>